<keyword evidence="1" id="KW-0732">Signal</keyword>
<evidence type="ECO:0000256" key="1">
    <source>
        <dbReference type="SAM" id="SignalP"/>
    </source>
</evidence>
<evidence type="ECO:0000313" key="2">
    <source>
        <dbReference type="EMBL" id="KAF6198277.1"/>
    </source>
</evidence>
<keyword evidence="3" id="KW-1185">Reference proteome</keyword>
<proteinExistence type="predicted"/>
<comment type="caution">
    <text evidence="2">The sequence shown here is derived from an EMBL/GenBank/DDBJ whole genome shotgun (WGS) entry which is preliminary data.</text>
</comment>
<dbReference type="EMBL" id="WIXP02000016">
    <property type="protein sequence ID" value="KAF6198277.1"/>
    <property type="molecule type" value="Genomic_DNA"/>
</dbReference>
<feature type="chain" id="PRO_5035719281" evidence="1">
    <location>
        <begin position="17"/>
        <end position="72"/>
    </location>
</feature>
<evidence type="ECO:0000313" key="3">
    <source>
        <dbReference type="Proteomes" id="UP000466442"/>
    </source>
</evidence>
<dbReference type="AlphaFoldDB" id="A0A8S9WNM0"/>
<dbReference type="Proteomes" id="UP000466442">
    <property type="component" value="Linkage Group LG16"/>
</dbReference>
<reference evidence="2" key="1">
    <citation type="journal article" date="2021" name="Mol. Ecol. Resour.">
        <title>Apolygus lucorum genome provides insights into omnivorousness and mesophyll feeding.</title>
        <authorList>
            <person name="Liu Y."/>
            <person name="Liu H."/>
            <person name="Wang H."/>
            <person name="Huang T."/>
            <person name="Liu B."/>
            <person name="Yang B."/>
            <person name="Yin L."/>
            <person name="Li B."/>
            <person name="Zhang Y."/>
            <person name="Zhang S."/>
            <person name="Jiang F."/>
            <person name="Zhang X."/>
            <person name="Ren Y."/>
            <person name="Wang B."/>
            <person name="Wang S."/>
            <person name="Lu Y."/>
            <person name="Wu K."/>
            <person name="Fan W."/>
            <person name="Wang G."/>
        </authorList>
    </citation>
    <scope>NUCLEOTIDE SEQUENCE</scope>
    <source>
        <strain evidence="2">12Hb</strain>
    </source>
</reference>
<organism evidence="2 3">
    <name type="scientific">Apolygus lucorum</name>
    <name type="common">Small green plant bug</name>
    <name type="synonym">Lygocoris lucorum</name>
    <dbReference type="NCBI Taxonomy" id="248454"/>
    <lineage>
        <taxon>Eukaryota</taxon>
        <taxon>Metazoa</taxon>
        <taxon>Ecdysozoa</taxon>
        <taxon>Arthropoda</taxon>
        <taxon>Hexapoda</taxon>
        <taxon>Insecta</taxon>
        <taxon>Pterygota</taxon>
        <taxon>Neoptera</taxon>
        <taxon>Paraneoptera</taxon>
        <taxon>Hemiptera</taxon>
        <taxon>Heteroptera</taxon>
        <taxon>Panheteroptera</taxon>
        <taxon>Cimicomorpha</taxon>
        <taxon>Miridae</taxon>
        <taxon>Mirini</taxon>
        <taxon>Apolygus</taxon>
    </lineage>
</organism>
<gene>
    <name evidence="2" type="ORF">GE061_008025</name>
</gene>
<name>A0A8S9WNM0_APOLU</name>
<protein>
    <submittedName>
        <fullName evidence="2">Uncharacterized protein</fullName>
    </submittedName>
</protein>
<feature type="signal peptide" evidence="1">
    <location>
        <begin position="1"/>
        <end position="16"/>
    </location>
</feature>
<accession>A0A8S9WNM0</accession>
<sequence length="72" mass="7953">MKVVFLILFVTILIEARSGKRGAVGHNSKSAKRVDPYYNPNFLRGFEILPKPIKMLDAKAPGASITPQIKAE</sequence>